<evidence type="ECO:0000313" key="4">
    <source>
        <dbReference type="Proteomes" id="UP000054995"/>
    </source>
</evidence>
<dbReference type="OrthoDB" id="10491293at2759"/>
<keyword evidence="4" id="KW-1185">Reference proteome</keyword>
<sequence length="59" mass="6681">MPRVGLEIFKAGGDKGEFEFFPCTLSRPSAGFWSLKRGKPMLSAQKRWMKGDVAFCMHN</sequence>
<dbReference type="Proteomes" id="UP000054995">
    <property type="component" value="Unassembled WGS sequence"/>
</dbReference>
<dbReference type="Proteomes" id="UP000054826">
    <property type="component" value="Unassembled WGS sequence"/>
</dbReference>
<evidence type="ECO:0000313" key="3">
    <source>
        <dbReference type="Proteomes" id="UP000054826"/>
    </source>
</evidence>
<dbReference type="EMBL" id="JYDT01000122">
    <property type="protein sequence ID" value="KRY84115.1"/>
    <property type="molecule type" value="Genomic_DNA"/>
</dbReference>
<gene>
    <name evidence="2" type="ORF">T4C_10447</name>
    <name evidence="1" type="ORF">T4D_15772</name>
</gene>
<organism evidence="2 3">
    <name type="scientific">Trichinella pseudospiralis</name>
    <name type="common">Parasitic roundworm</name>
    <dbReference type="NCBI Taxonomy" id="6337"/>
    <lineage>
        <taxon>Eukaryota</taxon>
        <taxon>Metazoa</taxon>
        <taxon>Ecdysozoa</taxon>
        <taxon>Nematoda</taxon>
        <taxon>Enoplea</taxon>
        <taxon>Dorylaimia</taxon>
        <taxon>Trichinellida</taxon>
        <taxon>Trichinellidae</taxon>
        <taxon>Trichinella</taxon>
    </lineage>
</organism>
<evidence type="ECO:0000313" key="2">
    <source>
        <dbReference type="EMBL" id="KRZ41102.1"/>
    </source>
</evidence>
<proteinExistence type="predicted"/>
<comment type="caution">
    <text evidence="2">The sequence shown here is derived from an EMBL/GenBank/DDBJ whole genome shotgun (WGS) entry which is preliminary data.</text>
</comment>
<dbReference type="EMBL" id="JYDV01000022">
    <property type="protein sequence ID" value="KRZ41102.1"/>
    <property type="molecule type" value="Genomic_DNA"/>
</dbReference>
<protein>
    <submittedName>
        <fullName evidence="2">Uncharacterized protein</fullName>
    </submittedName>
</protein>
<evidence type="ECO:0000313" key="1">
    <source>
        <dbReference type="EMBL" id="KRY84115.1"/>
    </source>
</evidence>
<dbReference type="AlphaFoldDB" id="A0A0V1K1M9"/>
<name>A0A0V1K1M9_TRIPS</name>
<reference evidence="3 4" key="1">
    <citation type="submission" date="2015-01" db="EMBL/GenBank/DDBJ databases">
        <title>Evolution of Trichinella species and genotypes.</title>
        <authorList>
            <person name="Korhonen P.K."/>
            <person name="Edoardo P."/>
            <person name="Giuseppe L.R."/>
            <person name="Gasser R.B."/>
        </authorList>
    </citation>
    <scope>NUCLEOTIDE SEQUENCE [LARGE SCALE GENOMIC DNA]</scope>
    <source>
        <strain evidence="2">ISS176</strain>
        <strain evidence="1">ISS470</strain>
    </source>
</reference>
<accession>A0A0V1K1M9</accession>